<accession>A0A7S3L0Z7</accession>
<sequence>MTGYLFKNAEYRLSLQQSLGGFADTENPTDGKLLLSGDPSKKEKEEIDPLSGKVKGKIRVRYRAKNDNNNENAKAKGGKEGDKDDEEEEEEEDEAIPKGVEMEVDAAAYMSELRSEVSQLRDELMLTRKEKEESLRKDLLVYIRTLPEKELRELSGTMSPDVLVAMKGLVNAVMSGIGEGQIGPDTVTEQSGEAMAQLCMWQLVVGYNLRTLEVREEMKKSLTGGLPYNNRPESGVDADESPGAFE</sequence>
<dbReference type="PANTHER" id="PTHR33598:SF4">
    <property type="entry name" value="OS02G0833400 PROTEIN"/>
    <property type="match status" value="1"/>
</dbReference>
<reference evidence="3" key="1">
    <citation type="submission" date="2021-01" db="EMBL/GenBank/DDBJ databases">
        <authorList>
            <person name="Corre E."/>
            <person name="Pelletier E."/>
            <person name="Niang G."/>
            <person name="Scheremetjew M."/>
            <person name="Finn R."/>
            <person name="Kale V."/>
            <person name="Holt S."/>
            <person name="Cochrane G."/>
            <person name="Meng A."/>
            <person name="Brown T."/>
            <person name="Cohen L."/>
        </authorList>
    </citation>
    <scope>NUCLEOTIDE SEQUENCE</scope>
    <source>
        <strain evidence="3">CCMP127</strain>
    </source>
</reference>
<keyword evidence="1" id="KW-0175">Coiled coil</keyword>
<protein>
    <submittedName>
        <fullName evidence="3">Uncharacterized protein</fullName>
    </submittedName>
</protein>
<dbReference type="PANTHER" id="PTHR33598">
    <property type="entry name" value="OS02G0833400 PROTEIN"/>
    <property type="match status" value="1"/>
</dbReference>
<dbReference type="Pfam" id="PF05542">
    <property type="entry name" value="DUF760"/>
    <property type="match status" value="1"/>
</dbReference>
<feature type="compositionally biased region" description="Acidic residues" evidence="2">
    <location>
        <begin position="83"/>
        <end position="94"/>
    </location>
</feature>
<dbReference type="AlphaFoldDB" id="A0A7S3L0Z7"/>
<dbReference type="EMBL" id="HBIM01003630">
    <property type="protein sequence ID" value="CAE0405063.1"/>
    <property type="molecule type" value="Transcribed_RNA"/>
</dbReference>
<proteinExistence type="predicted"/>
<evidence type="ECO:0000256" key="1">
    <source>
        <dbReference type="SAM" id="Coils"/>
    </source>
</evidence>
<feature type="region of interest" description="Disordered" evidence="2">
    <location>
        <begin position="222"/>
        <end position="246"/>
    </location>
</feature>
<dbReference type="InterPro" id="IPR008479">
    <property type="entry name" value="DUF760"/>
</dbReference>
<gene>
    <name evidence="3" type="ORF">ACOF00016_LOCUS3126</name>
</gene>
<feature type="region of interest" description="Disordered" evidence="2">
    <location>
        <begin position="21"/>
        <end position="98"/>
    </location>
</feature>
<organism evidence="3">
    <name type="scientific">Amphora coffeiformis</name>
    <dbReference type="NCBI Taxonomy" id="265554"/>
    <lineage>
        <taxon>Eukaryota</taxon>
        <taxon>Sar</taxon>
        <taxon>Stramenopiles</taxon>
        <taxon>Ochrophyta</taxon>
        <taxon>Bacillariophyta</taxon>
        <taxon>Bacillariophyceae</taxon>
        <taxon>Bacillariophycidae</taxon>
        <taxon>Thalassiophysales</taxon>
        <taxon>Catenulaceae</taxon>
        <taxon>Amphora</taxon>
    </lineage>
</organism>
<feature type="compositionally biased region" description="Basic residues" evidence="2">
    <location>
        <begin position="54"/>
        <end position="63"/>
    </location>
</feature>
<feature type="coiled-coil region" evidence="1">
    <location>
        <begin position="110"/>
        <end position="137"/>
    </location>
</feature>
<evidence type="ECO:0000313" key="3">
    <source>
        <dbReference type="EMBL" id="CAE0405063.1"/>
    </source>
</evidence>
<name>A0A7S3L0Z7_9STRA</name>
<feature type="compositionally biased region" description="Basic and acidic residues" evidence="2">
    <location>
        <begin position="64"/>
        <end position="82"/>
    </location>
</feature>
<evidence type="ECO:0000256" key="2">
    <source>
        <dbReference type="SAM" id="MobiDB-lite"/>
    </source>
</evidence>